<evidence type="ECO:0000313" key="1">
    <source>
        <dbReference type="EMBL" id="THG27298.1"/>
    </source>
</evidence>
<name>A0A4S4FBM8_9BIFI</name>
<reference evidence="1 2" key="1">
    <citation type="submission" date="2019-04" db="EMBL/GenBank/DDBJ databases">
        <title>Microbes associate with the intestines of laboratory mice.</title>
        <authorList>
            <person name="Navarre W."/>
            <person name="Wong E."/>
            <person name="Huang K.C."/>
            <person name="Tropini C."/>
            <person name="Ng K."/>
            <person name="Yu B."/>
        </authorList>
    </citation>
    <scope>NUCLEOTIDE SEQUENCE [LARGE SCALE GENOMIC DNA]</scope>
    <source>
        <strain evidence="1 2">NM87_A27A</strain>
    </source>
</reference>
<evidence type="ECO:0000313" key="2">
    <source>
        <dbReference type="Proteomes" id="UP000306798"/>
    </source>
</evidence>
<sequence length="167" mass="20070">METTTPTPGYDTDISQVPNCEEGLHWMWHDQELKELYLSNLADLRRKMEQMPDLYNEMDFPYKILTPENTKGIKSMRLQWLMDNHPHETEEMMMANVLEQHLKDTQTRFIKRRTEIRDRLLEERHLLRRSDIVQAHPEITEMDRYAGMKQVDMDADWMAIAEVIESF</sequence>
<gene>
    <name evidence="1" type="ORF">E5991_01905</name>
</gene>
<dbReference type="AlphaFoldDB" id="A0A4S4FBM8"/>
<dbReference type="RefSeq" id="WP_136510929.1">
    <property type="nucleotide sequence ID" value="NZ_SSTF01000004.1"/>
</dbReference>
<comment type="caution">
    <text evidence="1">The sequence shown here is derived from an EMBL/GenBank/DDBJ whole genome shotgun (WGS) entry which is preliminary data.</text>
</comment>
<proteinExistence type="predicted"/>
<dbReference type="EMBL" id="SSTF01000004">
    <property type="protein sequence ID" value="THG27298.1"/>
    <property type="molecule type" value="Genomic_DNA"/>
</dbReference>
<dbReference type="Proteomes" id="UP000306798">
    <property type="component" value="Unassembled WGS sequence"/>
</dbReference>
<accession>A0A4S4FBM8</accession>
<protein>
    <submittedName>
        <fullName evidence="1">TnpV protein</fullName>
    </submittedName>
</protein>
<organism evidence="1 2">
    <name type="scientific">Bifidobacterium pseudolongum</name>
    <dbReference type="NCBI Taxonomy" id="1694"/>
    <lineage>
        <taxon>Bacteria</taxon>
        <taxon>Bacillati</taxon>
        <taxon>Actinomycetota</taxon>
        <taxon>Actinomycetes</taxon>
        <taxon>Bifidobacteriales</taxon>
        <taxon>Bifidobacteriaceae</taxon>
        <taxon>Bifidobacterium</taxon>
    </lineage>
</organism>